<dbReference type="GO" id="GO:0004571">
    <property type="term" value="F:mannosyl-oligosaccharide 1,2-alpha-mannosidase activity"/>
    <property type="evidence" value="ECO:0007669"/>
    <property type="project" value="InterPro"/>
</dbReference>
<dbReference type="GO" id="GO:0000139">
    <property type="term" value="C:Golgi membrane"/>
    <property type="evidence" value="ECO:0007669"/>
    <property type="project" value="TreeGrafter"/>
</dbReference>
<gene>
    <name evidence="1" type="ORF">AFUS01_LOCUS25277</name>
</gene>
<protein>
    <recommendedName>
        <fullName evidence="3">Alpha-1,2-Mannosidase</fullName>
    </recommendedName>
</protein>
<dbReference type="PANTHER" id="PTHR11742">
    <property type="entry name" value="MANNOSYL-OLIGOSACCHARIDE ALPHA-1,2-MANNOSIDASE-RELATED"/>
    <property type="match status" value="1"/>
</dbReference>
<dbReference type="AlphaFoldDB" id="A0A8J2KKE3"/>
<organism evidence="1 2">
    <name type="scientific">Allacma fusca</name>
    <dbReference type="NCBI Taxonomy" id="39272"/>
    <lineage>
        <taxon>Eukaryota</taxon>
        <taxon>Metazoa</taxon>
        <taxon>Ecdysozoa</taxon>
        <taxon>Arthropoda</taxon>
        <taxon>Hexapoda</taxon>
        <taxon>Collembola</taxon>
        <taxon>Symphypleona</taxon>
        <taxon>Sminthuridae</taxon>
        <taxon>Allacma</taxon>
    </lineage>
</organism>
<evidence type="ECO:0000313" key="2">
    <source>
        <dbReference type="Proteomes" id="UP000708208"/>
    </source>
</evidence>
<dbReference type="OrthoDB" id="8118055at2759"/>
<feature type="non-terminal residue" evidence="1">
    <location>
        <position position="1"/>
    </location>
</feature>
<sequence>NTSVSLFETNIRIVGGFLTAYALTRDDLYLDQANAVGQLLLPAFDTPSGFPYGQINPATGETNRGETISMAALGTLHLEFLYLSEVTGNPIYAEKVDKIRQNLWNLEKPNGLYPNKVNTQTGRFADTHISMGGGADSFYEYLLKSWIQTQDQQA</sequence>
<proteinExistence type="predicted"/>
<evidence type="ECO:0000313" key="1">
    <source>
        <dbReference type="EMBL" id="CAG7786722.1"/>
    </source>
</evidence>
<dbReference type="EMBL" id="CAJVCH010323966">
    <property type="protein sequence ID" value="CAG7786722.1"/>
    <property type="molecule type" value="Genomic_DNA"/>
</dbReference>
<keyword evidence="2" id="KW-1185">Reference proteome</keyword>
<name>A0A8J2KKE3_9HEXA</name>
<dbReference type="InterPro" id="IPR001382">
    <property type="entry name" value="Glyco_hydro_47"/>
</dbReference>
<dbReference type="GO" id="GO:0005509">
    <property type="term" value="F:calcium ion binding"/>
    <property type="evidence" value="ECO:0007669"/>
    <property type="project" value="InterPro"/>
</dbReference>
<evidence type="ECO:0008006" key="3">
    <source>
        <dbReference type="Google" id="ProtNLM"/>
    </source>
</evidence>
<feature type="non-terminal residue" evidence="1">
    <location>
        <position position="154"/>
    </location>
</feature>
<dbReference type="GO" id="GO:0005783">
    <property type="term" value="C:endoplasmic reticulum"/>
    <property type="evidence" value="ECO:0007669"/>
    <property type="project" value="TreeGrafter"/>
</dbReference>
<dbReference type="PANTHER" id="PTHR11742:SF6">
    <property type="entry name" value="MANNOSYL-OLIGOSACCHARIDE ALPHA-1,2-MANNOSIDASE IA-RELATED"/>
    <property type="match status" value="1"/>
</dbReference>
<reference evidence="1" key="1">
    <citation type="submission" date="2021-06" db="EMBL/GenBank/DDBJ databases">
        <authorList>
            <person name="Hodson N. C."/>
            <person name="Mongue J. A."/>
            <person name="Jaron S. K."/>
        </authorList>
    </citation>
    <scope>NUCLEOTIDE SEQUENCE</scope>
</reference>
<dbReference type="Proteomes" id="UP000708208">
    <property type="component" value="Unassembled WGS sequence"/>
</dbReference>
<comment type="caution">
    <text evidence="1">The sequence shown here is derived from an EMBL/GenBank/DDBJ whole genome shotgun (WGS) entry which is preliminary data.</text>
</comment>
<dbReference type="Pfam" id="PF01532">
    <property type="entry name" value="Glyco_hydro_47"/>
    <property type="match status" value="1"/>
</dbReference>
<dbReference type="InterPro" id="IPR050749">
    <property type="entry name" value="Glycosyl_Hydrolase_47"/>
</dbReference>
<accession>A0A8J2KKE3</accession>